<dbReference type="EMBL" id="JBHFFA010000007">
    <property type="protein sequence ID" value="KAL2613410.1"/>
    <property type="molecule type" value="Genomic_DNA"/>
</dbReference>
<keyword evidence="6" id="KW-1185">Reference proteome</keyword>
<accession>A0ABD1XWT0</accession>
<evidence type="ECO:0000313" key="6">
    <source>
        <dbReference type="Proteomes" id="UP001605036"/>
    </source>
</evidence>
<comment type="subcellular location">
    <subcellularLocation>
        <location evidence="1">Membrane</location>
        <topology evidence="1">Multi-pass membrane protein</topology>
    </subcellularLocation>
</comment>
<dbReference type="Proteomes" id="UP001605036">
    <property type="component" value="Unassembled WGS sequence"/>
</dbReference>
<dbReference type="PANTHER" id="PTHR14110:SF10">
    <property type="entry name" value="OS04G0376100 PROTEIN"/>
    <property type="match status" value="1"/>
</dbReference>
<gene>
    <name evidence="5" type="ORF">R1flu_025102</name>
</gene>
<proteinExistence type="predicted"/>
<dbReference type="PANTHER" id="PTHR14110">
    <property type="entry name" value="MITOCHONDRIAL IMPORT INNER MEMBRANE TRANSLOCASE SUBUNIT TIM22"/>
    <property type="match status" value="1"/>
</dbReference>
<organism evidence="5 6">
    <name type="scientific">Riccia fluitans</name>
    <dbReference type="NCBI Taxonomy" id="41844"/>
    <lineage>
        <taxon>Eukaryota</taxon>
        <taxon>Viridiplantae</taxon>
        <taxon>Streptophyta</taxon>
        <taxon>Embryophyta</taxon>
        <taxon>Marchantiophyta</taxon>
        <taxon>Marchantiopsida</taxon>
        <taxon>Marchantiidae</taxon>
        <taxon>Marchantiales</taxon>
        <taxon>Ricciaceae</taxon>
        <taxon>Riccia</taxon>
    </lineage>
</organism>
<keyword evidence="4" id="KW-0472">Membrane</keyword>
<evidence type="ECO:0000256" key="3">
    <source>
        <dbReference type="ARBA" id="ARBA00022989"/>
    </source>
</evidence>
<keyword evidence="3" id="KW-1133">Transmembrane helix</keyword>
<dbReference type="AlphaFoldDB" id="A0ABD1XWT0"/>
<evidence type="ECO:0000256" key="4">
    <source>
        <dbReference type="ARBA" id="ARBA00023136"/>
    </source>
</evidence>
<evidence type="ECO:0000313" key="5">
    <source>
        <dbReference type="EMBL" id="KAL2613410.1"/>
    </source>
</evidence>
<keyword evidence="2" id="KW-0812">Transmembrane</keyword>
<dbReference type="GO" id="GO:0016020">
    <property type="term" value="C:membrane"/>
    <property type="evidence" value="ECO:0007669"/>
    <property type="project" value="UniProtKB-SubCell"/>
</dbReference>
<name>A0ABD1XWT0_9MARC</name>
<protein>
    <submittedName>
        <fullName evidence="5">Uncharacterized protein</fullName>
    </submittedName>
</protein>
<sequence length="242" mass="26564">MEPSTSQSHSSSSVGLTVNRTDPSFAEKQQYSVPRVGIGRRPLHYTGNDGWASRIGYRTLYATAIGAGAGLSVGIFKGTSYLRWMGSASANFALITAGFCGAQELVREIRAADPDDPLNCIPGGLISGAALGRLHGGPARALPCALLFAVVGTGLQYGNSQLQEYRLRRFIEIQNPELVPMKETAIEPEVDVEKWKFPEWFPIQVLDEEAATKRKVEKELEFKMRRQSANINFRRSCCTLPV</sequence>
<dbReference type="InterPro" id="IPR039175">
    <property type="entry name" value="TIM22"/>
</dbReference>
<reference evidence="5 6" key="1">
    <citation type="submission" date="2024-09" db="EMBL/GenBank/DDBJ databases">
        <title>Chromosome-scale assembly of Riccia fluitans.</title>
        <authorList>
            <person name="Paukszto L."/>
            <person name="Sawicki J."/>
            <person name="Karawczyk K."/>
            <person name="Piernik-Szablinska J."/>
            <person name="Szczecinska M."/>
            <person name="Mazdziarz M."/>
        </authorList>
    </citation>
    <scope>NUCLEOTIDE SEQUENCE [LARGE SCALE GENOMIC DNA]</scope>
    <source>
        <strain evidence="5">Rf_01</strain>
        <tissue evidence="5">Aerial parts of the thallus</tissue>
    </source>
</reference>
<comment type="caution">
    <text evidence="5">The sequence shown here is derived from an EMBL/GenBank/DDBJ whole genome shotgun (WGS) entry which is preliminary data.</text>
</comment>
<evidence type="ECO:0000256" key="1">
    <source>
        <dbReference type="ARBA" id="ARBA00004141"/>
    </source>
</evidence>
<evidence type="ECO:0000256" key="2">
    <source>
        <dbReference type="ARBA" id="ARBA00022692"/>
    </source>
</evidence>